<evidence type="ECO:0000313" key="1">
    <source>
        <dbReference type="EMBL" id="KAI3364018.1"/>
    </source>
</evidence>
<proteinExistence type="predicted"/>
<comment type="caution">
    <text evidence="1">The sequence shown here is derived from an EMBL/GenBank/DDBJ whole genome shotgun (WGS) entry which is preliminary data.</text>
</comment>
<sequence length="713" mass="81082">DSSSSTTPLSFQTLSQHHLGQDDYGTPTVHIMPSPSSSLSTSFRIPASPSNTSHLLMSTMCPRGGSSCLDMKDHQPIRRWSSLTKLSSGDNKNSTRTLRNQYNPDLQGSLDRGLLYGKERNRKEPLGSNMNLYLPLSSSMLCHSLVQDSPGAGNCYQYNNRSRSTGLDTDLSLTSLVKHNSLDMNYGASEDKLARGKGQVCGLRLPKQSDSPLGPQTDRGSLIQPAVRTQMWLTEQMEYRPEAECGGKLGQISGTGTEDCGGDGSLPWQQKYQQEQGLNQMLMGSSLPVNTLVKVKEGLLKQRELEINRQKQQILQLHARIRENELRAQKALQSQRGWFDDPHILNTKESAMIPSCKETSDRLCCDEVIGRKLAVAELEVLHLNEIVKQVTQKYREDIRKLEEKVKTRDRYISSLKKRCQRESEQNQEKQQRIEILEKYLSDLPTLAEVQTQAQQQEEVQQKAKNLEKTMSLLQKSLEEGCALMKEKKIKIGIQAKREEELIASVYSLQKKVQQCFDDGVRLPMQDLKRLEVENSQLMEQQDHSSRLIEHQKDQIERLTLQLTATSTRLQKKRGLSYRPQSHPQEKEKSLTTTSRALQQRQVDDRVLMHSLSYVEMPEVEWLLKEMSLCLLDLQALCSILAQRAQGKEPNLSLLLGMKSLSVSAEESDCRMVVEEELRFKLREIGQLRRDIDELRKSISDRYAQYMGDSSVSQ</sequence>
<name>A0ACB8W975_9TELE</name>
<feature type="non-terminal residue" evidence="1">
    <location>
        <position position="1"/>
    </location>
</feature>
<dbReference type="Proteomes" id="UP000831701">
    <property type="component" value="Chromosome 13"/>
</dbReference>
<dbReference type="EMBL" id="CM041543">
    <property type="protein sequence ID" value="KAI3364018.1"/>
    <property type="molecule type" value="Genomic_DNA"/>
</dbReference>
<accession>A0ACB8W975</accession>
<evidence type="ECO:0000313" key="2">
    <source>
        <dbReference type="Proteomes" id="UP000831701"/>
    </source>
</evidence>
<gene>
    <name evidence="1" type="ORF">L3Q82_010780</name>
</gene>
<protein>
    <submittedName>
        <fullName evidence="1">Uncharacterized protein</fullName>
    </submittedName>
</protein>
<reference evidence="1" key="1">
    <citation type="submission" date="2022-04" db="EMBL/GenBank/DDBJ databases">
        <title>Jade perch genome.</title>
        <authorList>
            <person name="Chao B."/>
        </authorList>
    </citation>
    <scope>NUCLEOTIDE SEQUENCE</scope>
    <source>
        <strain evidence="1">CB-2022</strain>
    </source>
</reference>
<organism evidence="1 2">
    <name type="scientific">Scortum barcoo</name>
    <name type="common">barcoo grunter</name>
    <dbReference type="NCBI Taxonomy" id="214431"/>
    <lineage>
        <taxon>Eukaryota</taxon>
        <taxon>Metazoa</taxon>
        <taxon>Chordata</taxon>
        <taxon>Craniata</taxon>
        <taxon>Vertebrata</taxon>
        <taxon>Euteleostomi</taxon>
        <taxon>Actinopterygii</taxon>
        <taxon>Neopterygii</taxon>
        <taxon>Teleostei</taxon>
        <taxon>Neoteleostei</taxon>
        <taxon>Acanthomorphata</taxon>
        <taxon>Eupercaria</taxon>
        <taxon>Centrarchiformes</taxon>
        <taxon>Terapontoidei</taxon>
        <taxon>Terapontidae</taxon>
        <taxon>Scortum</taxon>
    </lineage>
</organism>
<keyword evidence="2" id="KW-1185">Reference proteome</keyword>